<feature type="domain" description="Multidrug resistance protein MdtA-like C-terminal permuted SH3" evidence="7">
    <location>
        <begin position="303"/>
        <end position="364"/>
    </location>
</feature>
<feature type="signal peptide" evidence="3">
    <location>
        <begin position="1"/>
        <end position="33"/>
    </location>
</feature>
<dbReference type="InterPro" id="IPR058625">
    <property type="entry name" value="MdtA-like_BSH"/>
</dbReference>
<sequence>MSPIRALTLLRSRSIVMAMAPAALLAASLSAQAQSGGQQPPPKVPVIEIQPSSAAVYKEYTGRTEANRHVEVRAQVNGILESRDYVEGARLEAGDPLFKIDDRPFQAAVHEAEADLASARATLAAAQRDWRRISSLFDRGVASEKQRDDARSALETAQAGVKVAEAQLESAQIDLDYTSVTAPIPGIASRRAVDPGNLIGVGDRLVSIEEIDPIQVTLSYPVDDPFADSTALNPTPERTTPAEVVGVTGPEGEAITGELDYRASSIERGTNSIELRGVFDNPGDVLRPNRYVRVRLKVDEVSDAVIIPETAIGTGAEPNSTVVYVIDDENRADQRRVELGPMSDQGRIILSGLEPGDRLVIDGLLKVRPGAPVDPQDPQQGNGD</sequence>
<reference evidence="8 9" key="1">
    <citation type="submission" date="2019-11" db="EMBL/GenBank/DDBJ databases">
        <authorList>
            <person name="Zhang J."/>
            <person name="Sun C."/>
        </authorList>
    </citation>
    <scope>NUCLEOTIDE SEQUENCE [LARGE SCALE GENOMIC DNA]</scope>
    <source>
        <strain evidence="9">sp2</strain>
    </source>
</reference>
<dbReference type="InterPro" id="IPR058627">
    <property type="entry name" value="MdtA-like_C"/>
</dbReference>
<evidence type="ECO:0000256" key="3">
    <source>
        <dbReference type="SAM" id="SignalP"/>
    </source>
</evidence>
<dbReference type="EMBL" id="CP046415">
    <property type="protein sequence ID" value="QGT78533.1"/>
    <property type="molecule type" value="Genomic_DNA"/>
</dbReference>
<gene>
    <name evidence="8" type="ORF">GM160_06270</name>
</gene>
<feature type="domain" description="Multidrug resistance protein MdtA-like alpha-helical hairpin" evidence="4">
    <location>
        <begin position="110"/>
        <end position="178"/>
    </location>
</feature>
<dbReference type="Pfam" id="PF25944">
    <property type="entry name" value="Beta-barrel_RND"/>
    <property type="match status" value="1"/>
</dbReference>
<name>A0A6I6D3L4_9GAMM</name>
<protein>
    <submittedName>
        <fullName evidence="8">Efflux RND transporter periplasmic adaptor subunit</fullName>
    </submittedName>
</protein>
<dbReference type="InterPro" id="IPR058624">
    <property type="entry name" value="MdtA-like_HH"/>
</dbReference>
<evidence type="ECO:0000259" key="5">
    <source>
        <dbReference type="Pfam" id="PF25917"/>
    </source>
</evidence>
<evidence type="ECO:0000259" key="7">
    <source>
        <dbReference type="Pfam" id="PF25967"/>
    </source>
</evidence>
<dbReference type="Proteomes" id="UP000427716">
    <property type="component" value="Chromosome"/>
</dbReference>
<dbReference type="FunFam" id="2.40.420.20:FF:000001">
    <property type="entry name" value="Efflux RND transporter periplasmic adaptor subunit"/>
    <property type="match status" value="1"/>
</dbReference>
<dbReference type="Pfam" id="PF25876">
    <property type="entry name" value="HH_MFP_RND"/>
    <property type="match status" value="1"/>
</dbReference>
<dbReference type="GO" id="GO:0005886">
    <property type="term" value="C:plasma membrane"/>
    <property type="evidence" value="ECO:0007669"/>
    <property type="project" value="UniProtKB-SubCell"/>
</dbReference>
<dbReference type="InterPro" id="IPR058626">
    <property type="entry name" value="MdtA-like_b-barrel"/>
</dbReference>
<keyword evidence="9" id="KW-1185">Reference proteome</keyword>
<comment type="similarity">
    <text evidence="2">Belongs to the membrane fusion protein (MFP) (TC 8.A.1) family.</text>
</comment>
<dbReference type="Gene3D" id="2.40.50.100">
    <property type="match status" value="1"/>
</dbReference>
<feature type="domain" description="Multidrug resistance protein MdtA-like barrel-sandwich hybrid" evidence="5">
    <location>
        <begin position="68"/>
        <end position="204"/>
    </location>
</feature>
<evidence type="ECO:0000313" key="8">
    <source>
        <dbReference type="EMBL" id="QGT78533.1"/>
    </source>
</evidence>
<evidence type="ECO:0000259" key="4">
    <source>
        <dbReference type="Pfam" id="PF25876"/>
    </source>
</evidence>
<dbReference type="InterPro" id="IPR006143">
    <property type="entry name" value="RND_pump_MFP"/>
</dbReference>
<keyword evidence="3" id="KW-0732">Signal</keyword>
<comment type="subcellular location">
    <subcellularLocation>
        <location evidence="1">Cell inner membrane</location>
        <topology evidence="1">Lipid-anchor</topology>
    </subcellularLocation>
</comment>
<dbReference type="PANTHER" id="PTHR30158:SF24">
    <property type="entry name" value="HLYD FAMILY SECRETION PROTEIN"/>
    <property type="match status" value="1"/>
</dbReference>
<feature type="domain" description="Multidrug resistance protein MdtA-like beta-barrel" evidence="6">
    <location>
        <begin position="227"/>
        <end position="299"/>
    </location>
</feature>
<evidence type="ECO:0000259" key="6">
    <source>
        <dbReference type="Pfam" id="PF25944"/>
    </source>
</evidence>
<dbReference type="KEGG" id="ghl:GM160_06270"/>
<organism evidence="8 9">
    <name type="scientific">Guyparkeria halophila</name>
    <dbReference type="NCBI Taxonomy" id="47960"/>
    <lineage>
        <taxon>Bacteria</taxon>
        <taxon>Pseudomonadati</taxon>
        <taxon>Pseudomonadota</taxon>
        <taxon>Gammaproteobacteria</taxon>
        <taxon>Chromatiales</taxon>
        <taxon>Thioalkalibacteraceae</taxon>
        <taxon>Guyparkeria</taxon>
    </lineage>
</organism>
<evidence type="ECO:0000256" key="1">
    <source>
        <dbReference type="ARBA" id="ARBA00004519"/>
    </source>
</evidence>
<dbReference type="Pfam" id="PF25967">
    <property type="entry name" value="RND-MFP_C"/>
    <property type="match status" value="1"/>
</dbReference>
<dbReference type="Gene3D" id="2.40.420.20">
    <property type="match status" value="1"/>
</dbReference>
<dbReference type="Pfam" id="PF25917">
    <property type="entry name" value="BSH_RND"/>
    <property type="match status" value="1"/>
</dbReference>
<dbReference type="AlphaFoldDB" id="A0A6I6D3L4"/>
<evidence type="ECO:0000256" key="2">
    <source>
        <dbReference type="ARBA" id="ARBA00009477"/>
    </source>
</evidence>
<dbReference type="SUPFAM" id="SSF111369">
    <property type="entry name" value="HlyD-like secretion proteins"/>
    <property type="match status" value="1"/>
</dbReference>
<dbReference type="Gene3D" id="1.10.287.470">
    <property type="entry name" value="Helix hairpin bin"/>
    <property type="match status" value="1"/>
</dbReference>
<dbReference type="GO" id="GO:0046677">
    <property type="term" value="P:response to antibiotic"/>
    <property type="evidence" value="ECO:0007669"/>
    <property type="project" value="TreeGrafter"/>
</dbReference>
<proteinExistence type="inferred from homology"/>
<dbReference type="GO" id="GO:0022857">
    <property type="term" value="F:transmembrane transporter activity"/>
    <property type="evidence" value="ECO:0007669"/>
    <property type="project" value="InterPro"/>
</dbReference>
<dbReference type="PANTHER" id="PTHR30158">
    <property type="entry name" value="ACRA/E-RELATED COMPONENT OF DRUG EFFLUX TRANSPORTER"/>
    <property type="match status" value="1"/>
</dbReference>
<feature type="chain" id="PRO_5026187764" evidence="3">
    <location>
        <begin position="34"/>
        <end position="384"/>
    </location>
</feature>
<accession>A0A6I6D3L4</accession>
<dbReference type="Gene3D" id="2.40.30.170">
    <property type="match status" value="1"/>
</dbReference>
<evidence type="ECO:0000313" key="9">
    <source>
        <dbReference type="Proteomes" id="UP000427716"/>
    </source>
</evidence>
<dbReference type="NCBIfam" id="TIGR01730">
    <property type="entry name" value="RND_mfp"/>
    <property type="match status" value="1"/>
</dbReference>